<dbReference type="PANTHER" id="PTHR31500">
    <property type="entry name" value="AT-HOOK MOTIF NUCLEAR-LOCALIZED PROTEIN 9"/>
    <property type="match status" value="1"/>
</dbReference>
<dbReference type="AlphaFoldDB" id="A0A834WBR7"/>
<comment type="caution">
    <text evidence="3">The sequence shown here is derived from an EMBL/GenBank/DDBJ whole genome shotgun (WGS) entry which is preliminary data.</text>
</comment>
<reference evidence="3" key="1">
    <citation type="submission" date="2020-09" db="EMBL/GenBank/DDBJ databases">
        <title>Genome-Enabled Discovery of Anthraquinone Biosynthesis in Senna tora.</title>
        <authorList>
            <person name="Kang S.-H."/>
            <person name="Pandey R.P."/>
            <person name="Lee C.-M."/>
            <person name="Sim J.-S."/>
            <person name="Jeong J.-T."/>
            <person name="Choi B.-S."/>
            <person name="Jung M."/>
            <person name="Ginzburg D."/>
            <person name="Zhao K."/>
            <person name="Won S.Y."/>
            <person name="Oh T.-J."/>
            <person name="Yu Y."/>
            <person name="Kim N.-H."/>
            <person name="Lee O.R."/>
            <person name="Lee T.-H."/>
            <person name="Bashyal P."/>
            <person name="Kim T.-S."/>
            <person name="Lee W.-H."/>
            <person name="Kawkins C."/>
            <person name="Kim C.-K."/>
            <person name="Kim J.S."/>
            <person name="Ahn B.O."/>
            <person name="Rhee S.Y."/>
            <person name="Sohng J.K."/>
        </authorList>
    </citation>
    <scope>NUCLEOTIDE SEQUENCE</scope>
    <source>
        <tissue evidence="3">Leaf</tissue>
    </source>
</reference>
<protein>
    <recommendedName>
        <fullName evidence="1">AT-hook motif nuclear-localized protein</fullName>
    </recommendedName>
</protein>
<comment type="subcellular location">
    <subcellularLocation>
        <location evidence="1">Nucleus</location>
    </subcellularLocation>
</comment>
<feature type="compositionally biased region" description="Polar residues" evidence="2">
    <location>
        <begin position="25"/>
        <end position="34"/>
    </location>
</feature>
<evidence type="ECO:0000256" key="2">
    <source>
        <dbReference type="SAM" id="MobiDB-lite"/>
    </source>
</evidence>
<keyword evidence="1" id="KW-0238">DNA-binding</keyword>
<dbReference type="GO" id="GO:0005634">
    <property type="term" value="C:nucleus"/>
    <property type="evidence" value="ECO:0007669"/>
    <property type="project" value="UniProtKB-SubCell"/>
</dbReference>
<sequence length="141" mass="14802">MEEKESSFGSGLAVKANEAPGSYHVASTNDNSGQFAAAAPAPVSAAANPTATASATPGTEFKKKRGRPRKYGPDGSMALALSPMPISSSIPLTGDFSGWKRGRGRPTESIKKSYKFDYESPPGPGFGFTVAFAVLEDRREQ</sequence>
<dbReference type="Proteomes" id="UP000634136">
    <property type="component" value="Unassembled WGS sequence"/>
</dbReference>
<gene>
    <name evidence="3" type="ORF">G2W53_034282</name>
</gene>
<dbReference type="GO" id="GO:0003680">
    <property type="term" value="F:minor groove of adenine-thymine-rich DNA binding"/>
    <property type="evidence" value="ECO:0007669"/>
    <property type="project" value="UniProtKB-UniRule"/>
</dbReference>
<dbReference type="PANTHER" id="PTHR31500:SF18">
    <property type="entry name" value="AT-HOOK MOTIF NUCLEAR-LOCALIZED PROTEIN 3"/>
    <property type="match status" value="1"/>
</dbReference>
<feature type="compositionally biased region" description="Low complexity" evidence="2">
    <location>
        <begin position="36"/>
        <end position="59"/>
    </location>
</feature>
<organism evidence="3 4">
    <name type="scientific">Senna tora</name>
    <dbReference type="NCBI Taxonomy" id="362788"/>
    <lineage>
        <taxon>Eukaryota</taxon>
        <taxon>Viridiplantae</taxon>
        <taxon>Streptophyta</taxon>
        <taxon>Embryophyta</taxon>
        <taxon>Tracheophyta</taxon>
        <taxon>Spermatophyta</taxon>
        <taxon>Magnoliopsida</taxon>
        <taxon>eudicotyledons</taxon>
        <taxon>Gunneridae</taxon>
        <taxon>Pentapetalae</taxon>
        <taxon>rosids</taxon>
        <taxon>fabids</taxon>
        <taxon>Fabales</taxon>
        <taxon>Fabaceae</taxon>
        <taxon>Caesalpinioideae</taxon>
        <taxon>Cassia clade</taxon>
        <taxon>Senna</taxon>
    </lineage>
</organism>
<comment type="domain">
    <text evidence="1">The PPC domain mediates interactions between AHL proteins.</text>
</comment>
<keyword evidence="4" id="KW-1185">Reference proteome</keyword>
<keyword evidence="1" id="KW-0804">Transcription</keyword>
<dbReference type="EMBL" id="JAAIUW010000010">
    <property type="protein sequence ID" value="KAF7813306.1"/>
    <property type="molecule type" value="Genomic_DNA"/>
</dbReference>
<evidence type="ECO:0000256" key="1">
    <source>
        <dbReference type="RuleBase" id="RU367031"/>
    </source>
</evidence>
<evidence type="ECO:0000313" key="3">
    <source>
        <dbReference type="EMBL" id="KAF7813306.1"/>
    </source>
</evidence>
<name>A0A834WBR7_9FABA</name>
<dbReference type="OrthoDB" id="2014829at2759"/>
<accession>A0A834WBR7</accession>
<feature type="region of interest" description="Disordered" evidence="2">
    <location>
        <begin position="22"/>
        <end position="84"/>
    </location>
</feature>
<dbReference type="InterPro" id="IPR039605">
    <property type="entry name" value="AHL"/>
</dbReference>
<comment type="function">
    <text evidence="1">Transcription factor that specifically binds AT-rich DNA sequences related to the nuclear matrix attachment regions (MARs).</text>
</comment>
<evidence type="ECO:0000313" key="4">
    <source>
        <dbReference type="Proteomes" id="UP000634136"/>
    </source>
</evidence>
<proteinExistence type="predicted"/>
<keyword evidence="1" id="KW-0805">Transcription regulation</keyword>
<keyword evidence="1" id="KW-0539">Nucleus</keyword>